<feature type="compositionally biased region" description="Polar residues" evidence="12">
    <location>
        <begin position="41"/>
        <end position="52"/>
    </location>
</feature>
<keyword evidence="7 10" id="KW-0539">Nucleus</keyword>
<keyword evidence="5 10" id="KW-0995">Kinetochore</keyword>
<evidence type="ECO:0000256" key="1">
    <source>
        <dbReference type="ARBA" id="ARBA00007050"/>
    </source>
</evidence>
<feature type="non-terminal residue" evidence="16">
    <location>
        <position position="1"/>
    </location>
</feature>
<dbReference type="GO" id="GO:0005813">
    <property type="term" value="C:centrosome"/>
    <property type="evidence" value="ECO:0007669"/>
    <property type="project" value="UniProtKB-ARBA"/>
</dbReference>
<dbReference type="GO" id="GO:0005634">
    <property type="term" value="C:nucleus"/>
    <property type="evidence" value="ECO:0007669"/>
    <property type="project" value="UniProtKB-SubCell"/>
</dbReference>
<evidence type="ECO:0000256" key="6">
    <source>
        <dbReference type="ARBA" id="ARBA00023054"/>
    </source>
</evidence>
<feature type="region of interest" description="Disordered" evidence="12">
    <location>
        <begin position="1"/>
        <end position="55"/>
    </location>
</feature>
<dbReference type="PANTHER" id="PTHR10643">
    <property type="entry name" value="KINETOCHORE PROTEIN NDC80"/>
    <property type="match status" value="1"/>
</dbReference>
<keyword evidence="2 10" id="KW-0158">Chromosome</keyword>
<proteinExistence type="inferred from homology"/>
<dbReference type="PANTHER" id="PTHR10643:SF2">
    <property type="entry name" value="KINETOCHORE PROTEIN NDC80 HOMOLOG"/>
    <property type="match status" value="1"/>
</dbReference>
<evidence type="ECO:0000313" key="17">
    <source>
        <dbReference type="Proteomes" id="UP000567822"/>
    </source>
</evidence>
<gene>
    <name evidence="16" type="primary">Ndc80</name>
    <name evidence="16" type="ORF">SYLVIR_R10356</name>
</gene>
<evidence type="ECO:0000259" key="14">
    <source>
        <dbReference type="Pfam" id="PF18077"/>
    </source>
</evidence>
<dbReference type="GO" id="GO:0005737">
    <property type="term" value="C:cytoplasm"/>
    <property type="evidence" value="ECO:0007669"/>
    <property type="project" value="UniProtKB-ARBA"/>
</dbReference>
<feature type="domain" description="Kinetochore protein NDC80 loop region" evidence="15">
    <location>
        <begin position="380"/>
        <end position="527"/>
    </location>
</feature>
<name>A0A7L0KN00_9SYLV</name>
<accession>A0A7L0KN00</accession>
<evidence type="ECO:0000256" key="11">
    <source>
        <dbReference type="SAM" id="Coils"/>
    </source>
</evidence>
<evidence type="ECO:0000256" key="7">
    <source>
        <dbReference type="ARBA" id="ARBA00023242"/>
    </source>
</evidence>
<keyword evidence="9 10" id="KW-0137">Centromere</keyword>
<evidence type="ECO:0000259" key="15">
    <source>
        <dbReference type="Pfam" id="PF24487"/>
    </source>
</evidence>
<comment type="subunit">
    <text evidence="10">Component of the NDC80 complex.</text>
</comment>
<evidence type="ECO:0000313" key="16">
    <source>
        <dbReference type="EMBL" id="NXK58384.1"/>
    </source>
</evidence>
<protein>
    <recommendedName>
        <fullName evidence="10">Kinetochore protein NDC80</fullName>
    </recommendedName>
</protein>
<evidence type="ECO:0000256" key="4">
    <source>
        <dbReference type="ARBA" id="ARBA00022776"/>
    </source>
</evidence>
<evidence type="ECO:0000256" key="2">
    <source>
        <dbReference type="ARBA" id="ARBA00022454"/>
    </source>
</evidence>
<dbReference type="InterPro" id="IPR055260">
    <property type="entry name" value="Ndc80_CH"/>
</dbReference>
<feature type="domain" description="DUF5595" evidence="14">
    <location>
        <begin position="217"/>
        <end position="288"/>
    </location>
</feature>
<comment type="similarity">
    <text evidence="1 10">Belongs to the NDC80/HEC1 family.</text>
</comment>
<reference evidence="16 17" key="1">
    <citation type="submission" date="2019-09" db="EMBL/GenBank/DDBJ databases">
        <title>Bird 10,000 Genomes (B10K) Project - Family phase.</title>
        <authorList>
            <person name="Zhang G."/>
        </authorList>
    </citation>
    <scope>NUCLEOTIDE SEQUENCE [LARGE SCALE GENOMIC DNA]</scope>
    <source>
        <strain evidence="16">B10K-DU-009-59</strain>
        <tissue evidence="16">Muscle</tissue>
    </source>
</reference>
<sequence>MRRSSSIAGSSSRQSMMALRVQDNNKMGLQTPQMKDRSTFGKLSTSKPTSGASERKVSCFGNRASGAGGSRSSQYGVFGTEKIKDPRPLHDKAFIQQCIKKLCEFLVENAYAHNVSMKSLQSPSVKDFLKIFTFIYRFLCPSYELPDSKFEEEIPKVFKDLGYPFALSKSSMYTVGAPHTWPQIVAALVWLIDCVKLYNAIRENAPLFDDGQSWGGETDDGIVHNKLFMDYCVKCYDLFMKGRDTFEELDAEVQSKLKDLFNIDQFQMESLAAENKRLQEEIARLEKEKESEPDRRVTLRNVKSSLQADVQKYQAYLANLESHIAILDQKVESVSDEVETAEVEVEAMKQENARLRHILDNQKYSAADIERINHERNELQQTINKLTKELEAEEHQLWNEELKYARNKEAIEMQLAEYHKLARKLKLIPVSAENSKGHDFEIQFNPEAGPNCLVKYRTQIKAPLMEIINETEEEISKATQRKMTLEDTLEQVNVMLEDKKRSVKMLTEEAEKLDDLYQQKLKEYSGSKVHCFLSVSIIQSFFLSINIFELVSLPFRYQVVLQTTTEEKRKIGANLSRLIETVATHIASIVKYLDEQNAKISRDYEELMSEDLLSDLTSILDSYKKKAESL</sequence>
<keyword evidence="6 11" id="KW-0175">Coiled coil</keyword>
<dbReference type="Gene3D" id="6.10.250.1950">
    <property type="match status" value="1"/>
</dbReference>
<dbReference type="GO" id="GO:0051301">
    <property type="term" value="P:cell division"/>
    <property type="evidence" value="ECO:0007669"/>
    <property type="project" value="UniProtKB-UniRule"/>
</dbReference>
<dbReference type="InterPro" id="IPR057091">
    <property type="entry name" value="NDC80_loop"/>
</dbReference>
<dbReference type="InterPro" id="IPR040967">
    <property type="entry name" value="DUF5595"/>
</dbReference>
<evidence type="ECO:0000256" key="5">
    <source>
        <dbReference type="ARBA" id="ARBA00022838"/>
    </source>
</evidence>
<keyword evidence="3 10" id="KW-0132">Cell division</keyword>
<dbReference type="GO" id="GO:0031262">
    <property type="term" value="C:Ndc80 complex"/>
    <property type="evidence" value="ECO:0007669"/>
    <property type="project" value="UniProtKB-UniRule"/>
</dbReference>
<feature type="compositionally biased region" description="Polar residues" evidence="12">
    <location>
        <begin position="22"/>
        <end position="33"/>
    </location>
</feature>
<dbReference type="EMBL" id="VXAN01000011">
    <property type="protein sequence ID" value="NXK58384.1"/>
    <property type="molecule type" value="Genomic_DNA"/>
</dbReference>
<dbReference type="Gene3D" id="1.10.418.30">
    <property type="entry name" value="Ncd80 complex, Ncd80 subunit"/>
    <property type="match status" value="1"/>
</dbReference>
<feature type="coiled-coil region" evidence="11">
    <location>
        <begin position="468"/>
        <end position="523"/>
    </location>
</feature>
<comment type="function">
    <text evidence="10">Acts as a component of the essential kinetochore-associated NDC80 complex, which is required for chromosome segregation and spindle checkpoint activity.</text>
</comment>
<feature type="non-terminal residue" evidence="16">
    <location>
        <position position="630"/>
    </location>
</feature>
<evidence type="ECO:0000256" key="8">
    <source>
        <dbReference type="ARBA" id="ARBA00023306"/>
    </source>
</evidence>
<keyword evidence="8 10" id="KW-0131">Cell cycle</keyword>
<dbReference type="Pfam" id="PF18077">
    <property type="entry name" value="DUF5595"/>
    <property type="match status" value="1"/>
</dbReference>
<keyword evidence="17" id="KW-1185">Reference proteome</keyword>
<dbReference type="GO" id="GO:0051315">
    <property type="term" value="P:attachment of mitotic spindle microtubules to kinetochore"/>
    <property type="evidence" value="ECO:0007669"/>
    <property type="project" value="UniProtKB-UniRule"/>
</dbReference>
<evidence type="ECO:0000259" key="13">
    <source>
        <dbReference type="Pfam" id="PF03801"/>
    </source>
</evidence>
<keyword evidence="4 10" id="KW-0498">Mitosis</keyword>
<evidence type="ECO:0000256" key="10">
    <source>
        <dbReference type="RuleBase" id="RU368072"/>
    </source>
</evidence>
<feature type="coiled-coil region" evidence="11">
    <location>
        <begin position="268"/>
        <end position="403"/>
    </location>
</feature>
<dbReference type="Pfam" id="PF24487">
    <property type="entry name" value="NDC80_loop"/>
    <property type="match status" value="2"/>
</dbReference>
<comment type="subcellular location">
    <subcellularLocation>
        <location evidence="10">Chromosome</location>
        <location evidence="10">Centromere</location>
        <location evidence="10">Kinetochore</location>
    </subcellularLocation>
    <subcellularLocation>
        <location evidence="10">Nucleus</location>
    </subcellularLocation>
</comment>
<dbReference type="Pfam" id="PF03801">
    <property type="entry name" value="Ndc80_HEC"/>
    <property type="match status" value="1"/>
</dbReference>
<feature type="domain" description="Kinetochore protein Ndc80 CH" evidence="13">
    <location>
        <begin position="56"/>
        <end position="200"/>
    </location>
</feature>
<feature type="compositionally biased region" description="Low complexity" evidence="12">
    <location>
        <begin position="1"/>
        <end position="17"/>
    </location>
</feature>
<evidence type="ECO:0000256" key="3">
    <source>
        <dbReference type="ARBA" id="ARBA00022618"/>
    </source>
</evidence>
<evidence type="ECO:0000256" key="9">
    <source>
        <dbReference type="ARBA" id="ARBA00023328"/>
    </source>
</evidence>
<dbReference type="FunFam" id="1.10.418.30:FF:000002">
    <property type="entry name" value="NDC80, kinetochore complex component"/>
    <property type="match status" value="1"/>
</dbReference>
<evidence type="ECO:0000256" key="12">
    <source>
        <dbReference type="SAM" id="MobiDB-lite"/>
    </source>
</evidence>
<organism evidence="16 17">
    <name type="scientific">Sylvietta virens</name>
    <name type="common">Green crombec</name>
    <dbReference type="NCBI Taxonomy" id="208069"/>
    <lineage>
        <taxon>Eukaryota</taxon>
        <taxon>Metazoa</taxon>
        <taxon>Chordata</taxon>
        <taxon>Craniata</taxon>
        <taxon>Vertebrata</taxon>
        <taxon>Euteleostomi</taxon>
        <taxon>Archelosauria</taxon>
        <taxon>Archosauria</taxon>
        <taxon>Dinosauria</taxon>
        <taxon>Saurischia</taxon>
        <taxon>Theropoda</taxon>
        <taxon>Coelurosauria</taxon>
        <taxon>Aves</taxon>
        <taxon>Neognathae</taxon>
        <taxon>Neoaves</taxon>
        <taxon>Telluraves</taxon>
        <taxon>Australaves</taxon>
        <taxon>Passeriformes</taxon>
        <taxon>Sylvioidea</taxon>
        <taxon>Sylviidae</taxon>
        <taxon>Acrocephalinae</taxon>
        <taxon>Sylvietta</taxon>
    </lineage>
</organism>
<dbReference type="AlphaFoldDB" id="A0A7L0KN00"/>
<comment type="caution">
    <text evidence="16">The sequence shown here is derived from an EMBL/GenBank/DDBJ whole genome shotgun (WGS) entry which is preliminary data.</text>
</comment>
<feature type="domain" description="Kinetochore protein NDC80 loop region" evidence="15">
    <location>
        <begin position="555"/>
        <end position="602"/>
    </location>
</feature>
<dbReference type="GO" id="GO:0007051">
    <property type="term" value="P:spindle organization"/>
    <property type="evidence" value="ECO:0007669"/>
    <property type="project" value="UniProtKB-ARBA"/>
</dbReference>
<dbReference type="InterPro" id="IPR038273">
    <property type="entry name" value="Ndc80_sf"/>
</dbReference>
<dbReference type="Proteomes" id="UP000567822">
    <property type="component" value="Unassembled WGS sequence"/>
</dbReference>
<dbReference type="InterPro" id="IPR005550">
    <property type="entry name" value="Kinetochore_Ndc80"/>
</dbReference>